<accession>A0A9J6E5Y4</accession>
<keyword evidence="10" id="KW-0539">Nucleus</keyword>
<dbReference type="GO" id="GO:0000978">
    <property type="term" value="F:RNA polymerase II cis-regulatory region sequence-specific DNA binding"/>
    <property type="evidence" value="ECO:0007669"/>
    <property type="project" value="TreeGrafter"/>
</dbReference>
<keyword evidence="4" id="KW-0677">Repeat</keyword>
<evidence type="ECO:0000259" key="13">
    <source>
        <dbReference type="PROSITE" id="PS50157"/>
    </source>
</evidence>
<dbReference type="GO" id="GO:0005634">
    <property type="term" value="C:nucleus"/>
    <property type="evidence" value="ECO:0007669"/>
    <property type="project" value="UniProtKB-SubCell"/>
</dbReference>
<dbReference type="SMART" id="SM00355">
    <property type="entry name" value="ZnF_C2H2"/>
    <property type="match status" value="6"/>
</dbReference>
<evidence type="ECO:0000256" key="4">
    <source>
        <dbReference type="ARBA" id="ARBA00022737"/>
    </source>
</evidence>
<dbReference type="PANTHER" id="PTHR24390">
    <property type="entry name" value="ZINC FINGER PROTEIN"/>
    <property type="match status" value="1"/>
</dbReference>
<dbReference type="Pfam" id="PF00096">
    <property type="entry name" value="zf-C2H2"/>
    <property type="match status" value="2"/>
</dbReference>
<evidence type="ECO:0000256" key="1">
    <source>
        <dbReference type="ARBA" id="ARBA00004123"/>
    </source>
</evidence>
<keyword evidence="15" id="KW-1185">Reference proteome</keyword>
<keyword evidence="5 11" id="KW-0863">Zinc-finger</keyword>
<keyword evidence="6" id="KW-0862">Zinc</keyword>
<dbReference type="GO" id="GO:0008270">
    <property type="term" value="F:zinc ion binding"/>
    <property type="evidence" value="ECO:0007669"/>
    <property type="project" value="UniProtKB-KW"/>
</dbReference>
<evidence type="ECO:0000256" key="8">
    <source>
        <dbReference type="ARBA" id="ARBA00023125"/>
    </source>
</evidence>
<dbReference type="Proteomes" id="UP000821866">
    <property type="component" value="Chromosome 3"/>
</dbReference>
<proteinExistence type="inferred from homology"/>
<evidence type="ECO:0000256" key="6">
    <source>
        <dbReference type="ARBA" id="ARBA00022833"/>
    </source>
</evidence>
<reference evidence="14" key="2">
    <citation type="submission" date="2021-09" db="EMBL/GenBank/DDBJ databases">
        <authorList>
            <person name="Jia N."/>
            <person name="Wang J."/>
            <person name="Shi W."/>
            <person name="Du L."/>
            <person name="Sun Y."/>
            <person name="Zhan W."/>
            <person name="Jiang J."/>
            <person name="Wang Q."/>
            <person name="Zhang B."/>
            <person name="Ji P."/>
            <person name="Sakyi L.B."/>
            <person name="Cui X."/>
            <person name="Yuan T."/>
            <person name="Jiang B."/>
            <person name="Yang W."/>
            <person name="Lam T.T.-Y."/>
            <person name="Chang Q."/>
            <person name="Ding S."/>
            <person name="Wang X."/>
            <person name="Zhu J."/>
            <person name="Ruan X."/>
            <person name="Zhao L."/>
            <person name="Wei J."/>
            <person name="Que T."/>
            <person name="Du C."/>
            <person name="Cheng J."/>
            <person name="Dai P."/>
            <person name="Han X."/>
            <person name="Huang E."/>
            <person name="Gao Y."/>
            <person name="Liu J."/>
            <person name="Shao H."/>
            <person name="Ye R."/>
            <person name="Li L."/>
            <person name="Wei W."/>
            <person name="Wang X."/>
            <person name="Wang C."/>
            <person name="Huo Q."/>
            <person name="Li W."/>
            <person name="Guo W."/>
            <person name="Chen H."/>
            <person name="Chen S."/>
            <person name="Zhou L."/>
            <person name="Zhou L."/>
            <person name="Ni X."/>
            <person name="Tian J."/>
            <person name="Zhou Y."/>
            <person name="Sheng Y."/>
            <person name="Liu T."/>
            <person name="Pan Y."/>
            <person name="Xia L."/>
            <person name="Li J."/>
            <person name="Zhao F."/>
            <person name="Cao W."/>
        </authorList>
    </citation>
    <scope>NUCLEOTIDE SEQUENCE</scope>
    <source>
        <strain evidence="14">Rmic-2018</strain>
        <tissue evidence="14">Larvae</tissue>
    </source>
</reference>
<dbReference type="GO" id="GO:0006357">
    <property type="term" value="P:regulation of transcription by RNA polymerase II"/>
    <property type="evidence" value="ECO:0007669"/>
    <property type="project" value="TreeGrafter"/>
</dbReference>
<keyword evidence="9" id="KW-0804">Transcription</keyword>
<evidence type="ECO:0000256" key="5">
    <source>
        <dbReference type="ARBA" id="ARBA00022771"/>
    </source>
</evidence>
<keyword evidence="3" id="KW-0479">Metal-binding</keyword>
<keyword evidence="7" id="KW-0805">Transcription regulation</keyword>
<dbReference type="PROSITE" id="PS00028">
    <property type="entry name" value="ZINC_FINGER_C2H2_1"/>
    <property type="match status" value="2"/>
</dbReference>
<dbReference type="GO" id="GO:0003700">
    <property type="term" value="F:DNA-binding transcription factor activity"/>
    <property type="evidence" value="ECO:0007669"/>
    <property type="project" value="TreeGrafter"/>
</dbReference>
<name>A0A9J6E5Y4_RHIMP</name>
<feature type="domain" description="C2H2-type" evidence="13">
    <location>
        <begin position="251"/>
        <end position="278"/>
    </location>
</feature>
<dbReference type="AlphaFoldDB" id="A0A9J6E5Y4"/>
<evidence type="ECO:0000256" key="11">
    <source>
        <dbReference type="PROSITE-ProRule" id="PRU00042"/>
    </source>
</evidence>
<dbReference type="VEuPathDB" id="VectorBase:LOC119165034"/>
<dbReference type="Gene3D" id="3.30.160.60">
    <property type="entry name" value="Classic Zinc Finger"/>
    <property type="match status" value="5"/>
</dbReference>
<comment type="subcellular location">
    <subcellularLocation>
        <location evidence="1">Nucleus</location>
    </subcellularLocation>
</comment>
<feature type="domain" description="C2H2-type" evidence="13">
    <location>
        <begin position="223"/>
        <end position="250"/>
    </location>
</feature>
<comment type="similarity">
    <text evidence="2">Belongs to the krueppel C2H2-type zinc-finger protein family.</text>
</comment>
<dbReference type="FunFam" id="3.30.160.60:FF:002343">
    <property type="entry name" value="Zinc finger protein 33A"/>
    <property type="match status" value="1"/>
</dbReference>
<protein>
    <recommendedName>
        <fullName evidence="13">C2H2-type domain-containing protein</fullName>
    </recommendedName>
</protein>
<evidence type="ECO:0000256" key="7">
    <source>
        <dbReference type="ARBA" id="ARBA00023015"/>
    </source>
</evidence>
<dbReference type="PANTHER" id="PTHR24390:SF227">
    <property type="entry name" value="KRUEPPEL HOMOLOG 1-RELATED"/>
    <property type="match status" value="1"/>
</dbReference>
<evidence type="ECO:0000256" key="12">
    <source>
        <dbReference type="SAM" id="MobiDB-lite"/>
    </source>
</evidence>
<dbReference type="EMBL" id="JABSTU010000005">
    <property type="protein sequence ID" value="KAH8029702.1"/>
    <property type="molecule type" value="Genomic_DNA"/>
</dbReference>
<evidence type="ECO:0000256" key="3">
    <source>
        <dbReference type="ARBA" id="ARBA00022723"/>
    </source>
</evidence>
<organism evidence="14 15">
    <name type="scientific">Rhipicephalus microplus</name>
    <name type="common">Cattle tick</name>
    <name type="synonym">Boophilus microplus</name>
    <dbReference type="NCBI Taxonomy" id="6941"/>
    <lineage>
        <taxon>Eukaryota</taxon>
        <taxon>Metazoa</taxon>
        <taxon>Ecdysozoa</taxon>
        <taxon>Arthropoda</taxon>
        <taxon>Chelicerata</taxon>
        <taxon>Arachnida</taxon>
        <taxon>Acari</taxon>
        <taxon>Parasitiformes</taxon>
        <taxon>Ixodida</taxon>
        <taxon>Ixodoidea</taxon>
        <taxon>Ixodidae</taxon>
        <taxon>Rhipicephalinae</taxon>
        <taxon>Rhipicephalus</taxon>
        <taxon>Boophilus</taxon>
    </lineage>
</organism>
<evidence type="ECO:0000256" key="10">
    <source>
        <dbReference type="ARBA" id="ARBA00023242"/>
    </source>
</evidence>
<feature type="compositionally biased region" description="Low complexity" evidence="12">
    <location>
        <begin position="319"/>
        <end position="339"/>
    </location>
</feature>
<evidence type="ECO:0000313" key="14">
    <source>
        <dbReference type="EMBL" id="KAH8029702.1"/>
    </source>
</evidence>
<evidence type="ECO:0000313" key="15">
    <source>
        <dbReference type="Proteomes" id="UP000821866"/>
    </source>
</evidence>
<feature type="region of interest" description="Disordered" evidence="12">
    <location>
        <begin position="303"/>
        <end position="376"/>
    </location>
</feature>
<dbReference type="InterPro" id="IPR013087">
    <property type="entry name" value="Znf_C2H2_type"/>
</dbReference>
<comment type="caution">
    <text evidence="14">The sequence shown here is derived from an EMBL/GenBank/DDBJ whole genome shotgun (WGS) entry which is preliminary data.</text>
</comment>
<evidence type="ECO:0000256" key="9">
    <source>
        <dbReference type="ARBA" id="ARBA00023163"/>
    </source>
</evidence>
<sequence>MEVSQKLPYYSQEMPHLIRDVSRQYRKFGLRHKCLLCGFVTDSSGDIDAHAQAHHVKPSFLFIRLEPFWECLVCKHTLSSAPGLEKEVTASSSLFTVMGKLRHCKLCAYSTVSSSNMAVHLRMREATAPSMFTVVDKVRLCSLCSYATKSSYNMAVHLRTHTGEKPHQCPHCQRSSPSWSQQLSRALVSVRGRVRSCRLCNYTTTASSSMTTHVRTHTGERPFRCHLCPSAFAQSANLKRHVRTHTGERPFVCVHCDASFTQKSDLYSHMRLHTGEKPFRCCRCYRLFRTQSQRACHSKECTGVPVRHSQPNAQAPQDQEPVLNPNPELELLELPEQVLSNDLPLQMYSPHSVDQETPQSEPESPPQSPSSLLPTL</sequence>
<dbReference type="SUPFAM" id="SSF57667">
    <property type="entry name" value="beta-beta-alpha zinc fingers"/>
    <property type="match status" value="3"/>
</dbReference>
<dbReference type="FunFam" id="3.30.160.60:FF:000508">
    <property type="entry name" value="Myeloid zinc finger 1"/>
    <property type="match status" value="1"/>
</dbReference>
<reference evidence="14" key="1">
    <citation type="journal article" date="2020" name="Cell">
        <title>Large-Scale Comparative Analyses of Tick Genomes Elucidate Their Genetic Diversity and Vector Capacities.</title>
        <authorList>
            <consortium name="Tick Genome and Microbiome Consortium (TIGMIC)"/>
            <person name="Jia N."/>
            <person name="Wang J."/>
            <person name="Shi W."/>
            <person name="Du L."/>
            <person name="Sun Y."/>
            <person name="Zhan W."/>
            <person name="Jiang J.F."/>
            <person name="Wang Q."/>
            <person name="Zhang B."/>
            <person name="Ji P."/>
            <person name="Bell-Sakyi L."/>
            <person name="Cui X.M."/>
            <person name="Yuan T.T."/>
            <person name="Jiang B.G."/>
            <person name="Yang W.F."/>
            <person name="Lam T.T."/>
            <person name="Chang Q.C."/>
            <person name="Ding S.J."/>
            <person name="Wang X.J."/>
            <person name="Zhu J.G."/>
            <person name="Ruan X.D."/>
            <person name="Zhao L."/>
            <person name="Wei J.T."/>
            <person name="Ye R.Z."/>
            <person name="Que T.C."/>
            <person name="Du C.H."/>
            <person name="Zhou Y.H."/>
            <person name="Cheng J.X."/>
            <person name="Dai P.F."/>
            <person name="Guo W.B."/>
            <person name="Han X.H."/>
            <person name="Huang E.J."/>
            <person name="Li L.F."/>
            <person name="Wei W."/>
            <person name="Gao Y.C."/>
            <person name="Liu J.Z."/>
            <person name="Shao H.Z."/>
            <person name="Wang X."/>
            <person name="Wang C.C."/>
            <person name="Yang T.C."/>
            <person name="Huo Q.B."/>
            <person name="Li W."/>
            <person name="Chen H.Y."/>
            <person name="Chen S.E."/>
            <person name="Zhou L.G."/>
            <person name="Ni X.B."/>
            <person name="Tian J.H."/>
            <person name="Sheng Y."/>
            <person name="Liu T."/>
            <person name="Pan Y.S."/>
            <person name="Xia L.Y."/>
            <person name="Li J."/>
            <person name="Zhao F."/>
            <person name="Cao W.C."/>
        </authorList>
    </citation>
    <scope>NUCLEOTIDE SEQUENCE</scope>
    <source>
        <strain evidence="14">Rmic-2018</strain>
    </source>
</reference>
<feature type="domain" description="C2H2-type" evidence="13">
    <location>
        <begin position="195"/>
        <end position="222"/>
    </location>
</feature>
<dbReference type="PROSITE" id="PS50157">
    <property type="entry name" value="ZINC_FINGER_C2H2_2"/>
    <property type="match status" value="4"/>
</dbReference>
<gene>
    <name evidence="14" type="ORF">HPB51_003034</name>
</gene>
<dbReference type="InterPro" id="IPR036236">
    <property type="entry name" value="Znf_C2H2_sf"/>
</dbReference>
<evidence type="ECO:0000256" key="2">
    <source>
        <dbReference type="ARBA" id="ARBA00006991"/>
    </source>
</evidence>
<keyword evidence="8" id="KW-0238">DNA-binding</keyword>
<dbReference type="GO" id="GO:0042802">
    <property type="term" value="F:identical protein binding"/>
    <property type="evidence" value="ECO:0007669"/>
    <property type="project" value="UniProtKB-ARBA"/>
</dbReference>
<feature type="domain" description="C2H2-type" evidence="13">
    <location>
        <begin position="139"/>
        <end position="166"/>
    </location>
</feature>